<keyword evidence="1" id="KW-0812">Transmembrane</keyword>
<dbReference type="AlphaFoldDB" id="X1V832"/>
<gene>
    <name evidence="2" type="ORF">S12H4_28002</name>
</gene>
<dbReference type="EMBL" id="BARW01016031">
    <property type="protein sequence ID" value="GAJ01305.1"/>
    <property type="molecule type" value="Genomic_DNA"/>
</dbReference>
<evidence type="ECO:0000313" key="2">
    <source>
        <dbReference type="EMBL" id="GAJ01305.1"/>
    </source>
</evidence>
<organism evidence="2">
    <name type="scientific">marine sediment metagenome</name>
    <dbReference type="NCBI Taxonomy" id="412755"/>
    <lineage>
        <taxon>unclassified sequences</taxon>
        <taxon>metagenomes</taxon>
        <taxon>ecological metagenomes</taxon>
    </lineage>
</organism>
<keyword evidence="1" id="KW-0472">Membrane</keyword>
<sequence>MCRSQEKARSCGLLTSAKAIASRKVITPVGCFGVVGFEVSEGGELEIAVVPESSFSGGSNGCAILLSGSAQPEIAITERTAKKGKNLINITLVSAILSSWIWALCGE</sequence>
<feature type="transmembrane region" description="Helical" evidence="1">
    <location>
        <begin position="87"/>
        <end position="104"/>
    </location>
</feature>
<reference evidence="2" key="1">
    <citation type="journal article" date="2014" name="Front. Microbiol.">
        <title>High frequency of phylogenetically diverse reductive dehalogenase-homologous genes in deep subseafloor sedimentary metagenomes.</title>
        <authorList>
            <person name="Kawai M."/>
            <person name="Futagami T."/>
            <person name="Toyoda A."/>
            <person name="Takaki Y."/>
            <person name="Nishi S."/>
            <person name="Hori S."/>
            <person name="Arai W."/>
            <person name="Tsubouchi T."/>
            <person name="Morono Y."/>
            <person name="Uchiyama I."/>
            <person name="Ito T."/>
            <person name="Fujiyama A."/>
            <person name="Inagaki F."/>
            <person name="Takami H."/>
        </authorList>
    </citation>
    <scope>NUCLEOTIDE SEQUENCE</scope>
    <source>
        <strain evidence="2">Expedition CK06-06</strain>
    </source>
</reference>
<protein>
    <submittedName>
        <fullName evidence="2">Uncharacterized protein</fullName>
    </submittedName>
</protein>
<comment type="caution">
    <text evidence="2">The sequence shown here is derived from an EMBL/GenBank/DDBJ whole genome shotgun (WGS) entry which is preliminary data.</text>
</comment>
<proteinExistence type="predicted"/>
<accession>X1V832</accession>
<keyword evidence="1" id="KW-1133">Transmembrane helix</keyword>
<evidence type="ECO:0000256" key="1">
    <source>
        <dbReference type="SAM" id="Phobius"/>
    </source>
</evidence>
<name>X1V832_9ZZZZ</name>